<dbReference type="GO" id="GO:0009409">
    <property type="term" value="P:response to cold"/>
    <property type="evidence" value="ECO:0007669"/>
    <property type="project" value="TreeGrafter"/>
</dbReference>
<reference evidence="2 3" key="1">
    <citation type="submission" date="2022-01" db="EMBL/GenBank/DDBJ databases">
        <authorList>
            <person name="Xiong W."/>
            <person name="Schranz E."/>
        </authorList>
    </citation>
    <scope>NUCLEOTIDE SEQUENCE [LARGE SCALE GENOMIC DNA]</scope>
</reference>
<dbReference type="Proteomes" id="UP001157418">
    <property type="component" value="Unassembled WGS sequence"/>
</dbReference>
<accession>A0AAU9LQJ9</accession>
<evidence type="ECO:0000313" key="2">
    <source>
        <dbReference type="EMBL" id="CAH1416632.1"/>
    </source>
</evidence>
<name>A0AAU9LQJ9_9ASTR</name>
<dbReference type="Gene3D" id="3.40.1180.10">
    <property type="entry name" value="Decaprenyl diphosphate synthase-like"/>
    <property type="match status" value="1"/>
</dbReference>
<keyword evidence="1" id="KW-0808">Transferase</keyword>
<dbReference type="PANTHER" id="PTHR10291">
    <property type="entry name" value="DEHYDRODOLICHYL DIPHOSPHATE SYNTHASE FAMILY MEMBER"/>
    <property type="match status" value="1"/>
</dbReference>
<dbReference type="InterPro" id="IPR036424">
    <property type="entry name" value="UPP_synth-like_sf"/>
</dbReference>
<proteinExistence type="predicted"/>
<organism evidence="2 3">
    <name type="scientific">Lactuca virosa</name>
    <dbReference type="NCBI Taxonomy" id="75947"/>
    <lineage>
        <taxon>Eukaryota</taxon>
        <taxon>Viridiplantae</taxon>
        <taxon>Streptophyta</taxon>
        <taxon>Embryophyta</taxon>
        <taxon>Tracheophyta</taxon>
        <taxon>Spermatophyta</taxon>
        <taxon>Magnoliopsida</taxon>
        <taxon>eudicotyledons</taxon>
        <taxon>Gunneridae</taxon>
        <taxon>Pentapetalae</taxon>
        <taxon>asterids</taxon>
        <taxon>campanulids</taxon>
        <taxon>Asterales</taxon>
        <taxon>Asteraceae</taxon>
        <taxon>Cichorioideae</taxon>
        <taxon>Cichorieae</taxon>
        <taxon>Lactucinae</taxon>
        <taxon>Lactuca</taxon>
    </lineage>
</organism>
<evidence type="ECO:0008006" key="4">
    <source>
        <dbReference type="Google" id="ProtNLM"/>
    </source>
</evidence>
<comment type="caution">
    <text evidence="2">The sequence shown here is derived from an EMBL/GenBank/DDBJ whole genome shotgun (WGS) entry which is preliminary data.</text>
</comment>
<gene>
    <name evidence="2" type="ORF">LVIROSA_LOCUS4384</name>
</gene>
<evidence type="ECO:0000313" key="3">
    <source>
        <dbReference type="Proteomes" id="UP001157418"/>
    </source>
</evidence>
<dbReference type="GO" id="GO:0009570">
    <property type="term" value="C:chloroplast stroma"/>
    <property type="evidence" value="ECO:0007669"/>
    <property type="project" value="TreeGrafter"/>
</dbReference>
<protein>
    <recommendedName>
        <fullName evidence="4">Alkyl transferase</fullName>
    </recommendedName>
</protein>
<keyword evidence="3" id="KW-1185">Reference proteome</keyword>
<dbReference type="GO" id="GO:0045547">
    <property type="term" value="F:ditrans,polycis-polyprenyl diphosphate synthase [(2E,6E)-farnesyl diphosphate specific] activity"/>
    <property type="evidence" value="ECO:0007669"/>
    <property type="project" value="TreeGrafter"/>
</dbReference>
<dbReference type="SUPFAM" id="SSF64005">
    <property type="entry name" value="Undecaprenyl diphosphate synthase"/>
    <property type="match status" value="1"/>
</dbReference>
<dbReference type="Pfam" id="PF01255">
    <property type="entry name" value="Prenyltransf"/>
    <property type="match status" value="1"/>
</dbReference>
<dbReference type="EMBL" id="CAKMRJ010000002">
    <property type="protein sequence ID" value="CAH1416632.1"/>
    <property type="molecule type" value="Genomic_DNA"/>
</dbReference>
<dbReference type="PANTHER" id="PTHR10291:SF0">
    <property type="entry name" value="DEHYDRODOLICHYL DIPHOSPHATE SYNTHASE 2"/>
    <property type="match status" value="1"/>
</dbReference>
<evidence type="ECO:0000256" key="1">
    <source>
        <dbReference type="ARBA" id="ARBA00022679"/>
    </source>
</evidence>
<dbReference type="GO" id="GO:0009668">
    <property type="term" value="P:plastid membrane organization"/>
    <property type="evidence" value="ECO:0007669"/>
    <property type="project" value="TreeGrafter"/>
</dbReference>
<dbReference type="AlphaFoldDB" id="A0AAU9LQJ9"/>
<sequence>MSKHVAVINDGNRRWARSRGLMPQAGYLIDAGALKFVVDLCRKWRIQVLTVEVDFLMRLLENTLKDEVASMSRDEIGVSVIGDVSKIPQSLRDFITHCENPILGNLRVAMGGSWWLLVTVQG</sequence>
<dbReference type="GO" id="GO:0016094">
    <property type="term" value="P:polyprenol biosynthetic process"/>
    <property type="evidence" value="ECO:0007669"/>
    <property type="project" value="TreeGrafter"/>
</dbReference>
<dbReference type="InterPro" id="IPR001441">
    <property type="entry name" value="UPP_synth-like"/>
</dbReference>